<dbReference type="SUPFAM" id="SSF50969">
    <property type="entry name" value="YVTN repeat-like/Quinoprotein amine dehydrogenase"/>
    <property type="match status" value="1"/>
</dbReference>
<dbReference type="EMBL" id="FWYF01000001">
    <property type="protein sequence ID" value="SMD32113.1"/>
    <property type="molecule type" value="Genomic_DNA"/>
</dbReference>
<evidence type="ECO:0000313" key="3">
    <source>
        <dbReference type="Proteomes" id="UP000192472"/>
    </source>
</evidence>
<reference evidence="2 3" key="1">
    <citation type="submission" date="2017-04" db="EMBL/GenBank/DDBJ databases">
        <authorList>
            <person name="Afonso C.L."/>
            <person name="Miller P.J."/>
            <person name="Scott M.A."/>
            <person name="Spackman E."/>
            <person name="Goraichik I."/>
            <person name="Dimitrov K.M."/>
            <person name="Suarez D.L."/>
            <person name="Swayne D.E."/>
        </authorList>
    </citation>
    <scope>NUCLEOTIDE SEQUENCE [LARGE SCALE GENOMIC DNA]</scope>
    <source>
        <strain evidence="2 3">DSM 26133</strain>
    </source>
</reference>
<dbReference type="InterPro" id="IPR015943">
    <property type="entry name" value="WD40/YVTN_repeat-like_dom_sf"/>
</dbReference>
<keyword evidence="1" id="KW-0732">Signal</keyword>
<accession>A0A1W2G677</accession>
<keyword evidence="3" id="KW-1185">Reference proteome</keyword>
<dbReference type="Proteomes" id="UP000192472">
    <property type="component" value="Unassembled WGS sequence"/>
</dbReference>
<dbReference type="RefSeq" id="WP_084370794.1">
    <property type="nucleotide sequence ID" value="NZ_FWYF01000001.1"/>
</dbReference>
<organism evidence="2 3">
    <name type="scientific">Reichenbachiella faecimaris</name>
    <dbReference type="NCBI Taxonomy" id="692418"/>
    <lineage>
        <taxon>Bacteria</taxon>
        <taxon>Pseudomonadati</taxon>
        <taxon>Bacteroidota</taxon>
        <taxon>Cytophagia</taxon>
        <taxon>Cytophagales</taxon>
        <taxon>Reichenbachiellaceae</taxon>
        <taxon>Reichenbachiella</taxon>
    </lineage>
</organism>
<evidence type="ECO:0000313" key="2">
    <source>
        <dbReference type="EMBL" id="SMD32113.1"/>
    </source>
</evidence>
<dbReference type="InterPro" id="IPR007788">
    <property type="entry name" value="QCT"/>
</dbReference>
<dbReference type="PROSITE" id="PS51257">
    <property type="entry name" value="PROKAR_LIPOPROTEIN"/>
    <property type="match status" value="1"/>
</dbReference>
<dbReference type="InterPro" id="IPR011044">
    <property type="entry name" value="Quino_amine_DH_bsu"/>
</dbReference>
<feature type="chain" id="PRO_5010694349" evidence="1">
    <location>
        <begin position="21"/>
        <end position="357"/>
    </location>
</feature>
<evidence type="ECO:0000256" key="1">
    <source>
        <dbReference type="SAM" id="SignalP"/>
    </source>
</evidence>
<dbReference type="OrthoDB" id="9783700at2"/>
<dbReference type="STRING" id="692418.SAMN04488029_0453"/>
<sequence>MSQYKSLVLFILITALGACESTNKKQNKPSPRVKSVAKIESPRNGVRKTIGDTLSFKITSSNTEIKIDSVLVSNNGKSVLNDQLIWDTSKEMPGKQDLTVSVYLSNGTVEKKRHSVTLLSDIEPIRYTYRITNTFVHDPDAFTEGLFMYNNELYESTGEKGQSTLRRVDLKTGKIQKSVNLSSQYFGEGIALMNDNIYMLSYKERTGFVFNKNSFEQIRQFSYPTEGWGMTSNDNALIMSDGTFIIRFMEPENFSEIKQIKVYDQNGPIDYLNELEYVNGNLFAVRWQTEQIYIIDPDSGKVKGILDLEGIFDYSNYDRRIDVLNGIAYNKNIDRYYVTGKWWPKLFEIQLVAANNI</sequence>
<protein>
    <submittedName>
        <fullName evidence="2">Glutamine cyclotransferase</fullName>
    </submittedName>
</protein>
<feature type="signal peptide" evidence="1">
    <location>
        <begin position="1"/>
        <end position="20"/>
    </location>
</feature>
<dbReference type="PANTHER" id="PTHR31270">
    <property type="entry name" value="GLUTAMINYL-PEPTIDE CYCLOTRANSFERASE"/>
    <property type="match status" value="1"/>
</dbReference>
<keyword evidence="2" id="KW-0808">Transferase</keyword>
<name>A0A1W2G677_REIFA</name>
<dbReference type="PANTHER" id="PTHR31270:SF1">
    <property type="entry name" value="GLUTAMINYL-PEPTIDE CYCLOTRANSFERASE"/>
    <property type="match status" value="1"/>
</dbReference>
<dbReference type="GO" id="GO:0016603">
    <property type="term" value="F:glutaminyl-peptide cyclotransferase activity"/>
    <property type="evidence" value="ECO:0007669"/>
    <property type="project" value="InterPro"/>
</dbReference>
<dbReference type="AlphaFoldDB" id="A0A1W2G677"/>
<dbReference type="Pfam" id="PF05096">
    <property type="entry name" value="Glu_cyclase_2"/>
    <property type="match status" value="1"/>
</dbReference>
<proteinExistence type="predicted"/>
<gene>
    <name evidence="2" type="ORF">SAMN04488029_0453</name>
</gene>
<dbReference type="Gene3D" id="2.130.10.10">
    <property type="entry name" value="YVTN repeat-like/Quinoprotein amine dehydrogenase"/>
    <property type="match status" value="1"/>
</dbReference>